<name>A0A8C5VAC3_MICMU</name>
<dbReference type="Proteomes" id="UP000694394">
    <property type="component" value="Chromosome 13"/>
</dbReference>
<proteinExistence type="predicted"/>
<accession>A0A8C5VAC3</accession>
<dbReference type="PANTHER" id="PTHR11380:SF5">
    <property type="entry name" value="TRANSCRIPTION INITIATION FACTOR TFIID SUBUNIT 13"/>
    <property type="match status" value="1"/>
</dbReference>
<evidence type="ECO:0008006" key="8">
    <source>
        <dbReference type="Google" id="ProtNLM"/>
    </source>
</evidence>
<reference evidence="6" key="3">
    <citation type="submission" date="2025-09" db="UniProtKB">
        <authorList>
            <consortium name="Ensembl"/>
        </authorList>
    </citation>
    <scope>IDENTIFICATION</scope>
</reference>
<dbReference type="Ensembl" id="ENSMICT00000033031.2">
    <property type="protein sequence ID" value="ENSMICP00000017135.1"/>
    <property type="gene ID" value="ENSMICG00000027259.2"/>
</dbReference>
<dbReference type="GO" id="GO:0005669">
    <property type="term" value="C:transcription factor TFIID complex"/>
    <property type="evidence" value="ECO:0007669"/>
    <property type="project" value="TreeGrafter"/>
</dbReference>
<evidence type="ECO:0000256" key="4">
    <source>
        <dbReference type="ARBA" id="ARBA00023242"/>
    </source>
</evidence>
<reference evidence="6" key="1">
    <citation type="submission" date="2016-12" db="EMBL/GenBank/DDBJ databases">
        <title>Mouse lemur reference genome and diversity panel.</title>
        <authorList>
            <person name="Harris R."/>
            <person name="Larsen P."/>
            <person name="Liu Y."/>
            <person name="Hughes D.S."/>
            <person name="Murali S."/>
            <person name="Raveendran M."/>
            <person name="Korchina V."/>
            <person name="Wang M."/>
            <person name="Jhangiani S."/>
            <person name="Bandaranaike D."/>
            <person name="Bellair M."/>
            <person name="Blankenburg K."/>
            <person name="Chao H."/>
            <person name="Dahdouli M."/>
            <person name="Dinh H."/>
            <person name="Doddapaneni H."/>
            <person name="English A."/>
            <person name="Firestine M."/>
            <person name="Gnanaolivu R."/>
            <person name="Gross S."/>
            <person name="Hernandez B."/>
            <person name="Javaid M."/>
            <person name="Jayaseelan J."/>
            <person name="Jones J."/>
            <person name="Khan Z."/>
            <person name="Kovar C."/>
            <person name="Kurapati P."/>
            <person name="Le B."/>
            <person name="Lee S."/>
            <person name="Li M."/>
            <person name="Mathew T."/>
            <person name="Narasimhan A."/>
            <person name="Ngo D."/>
            <person name="Nguyen L."/>
            <person name="Okwuonu G."/>
            <person name="Ongeri F."/>
            <person name="Osuji N."/>
            <person name="Pu L.-L."/>
            <person name="Puazo M."/>
            <person name="Quiroz J."/>
            <person name="Raj R."/>
            <person name="Rajbhandari K."/>
            <person name="Reid J.G."/>
            <person name="Santibanez J."/>
            <person name="Sexton D."/>
            <person name="Skinner E."/>
            <person name="Vee V."/>
            <person name="Weissenberger G."/>
            <person name="Wu Y."/>
            <person name="Xin Y."/>
            <person name="Han Y."/>
            <person name="Campbell C."/>
            <person name="Brown A."/>
            <person name="Sullivan B."/>
            <person name="Shelton J."/>
            <person name="Brown S."/>
            <person name="Dudchenko O."/>
            <person name="Machol I."/>
            <person name="Durand N."/>
            <person name="Shamim M."/>
            <person name="Lieberman A."/>
            <person name="Muzny D.M."/>
            <person name="Richards S."/>
            <person name="Yoder A."/>
            <person name="Worley K.C."/>
            <person name="Rogers J."/>
            <person name="Gibbs R.A."/>
        </authorList>
    </citation>
    <scope>NUCLEOTIDE SEQUENCE [LARGE SCALE GENOMIC DNA]</scope>
</reference>
<keyword evidence="2" id="KW-0805">Transcription regulation</keyword>
<reference evidence="6" key="2">
    <citation type="submission" date="2025-08" db="UniProtKB">
        <authorList>
            <consortium name="Ensembl"/>
        </authorList>
    </citation>
    <scope>IDENTIFICATION</scope>
</reference>
<keyword evidence="3" id="KW-0804">Transcription</keyword>
<feature type="compositionally biased region" description="Acidic residues" evidence="5">
    <location>
        <begin position="1"/>
        <end position="16"/>
    </location>
</feature>
<evidence type="ECO:0000313" key="7">
    <source>
        <dbReference type="Proteomes" id="UP000694394"/>
    </source>
</evidence>
<dbReference type="GO" id="GO:0006366">
    <property type="term" value="P:transcription by RNA polymerase II"/>
    <property type="evidence" value="ECO:0007669"/>
    <property type="project" value="InterPro"/>
</dbReference>
<dbReference type="PANTHER" id="PTHR11380">
    <property type="entry name" value="TRANSCRIPTION INITIATION FACTOR TFIID/SUPT3-RELATED"/>
    <property type="match status" value="1"/>
</dbReference>
<dbReference type="EMBL" id="ABDC03017280">
    <property type="status" value="NOT_ANNOTATED_CDS"/>
    <property type="molecule type" value="Genomic_DNA"/>
</dbReference>
<dbReference type="Pfam" id="PF02269">
    <property type="entry name" value="TFIID-18kDa"/>
    <property type="match status" value="1"/>
</dbReference>
<feature type="region of interest" description="Disordered" evidence="5">
    <location>
        <begin position="1"/>
        <end position="28"/>
    </location>
</feature>
<dbReference type="InterPro" id="IPR003195">
    <property type="entry name" value="TFIID_TAF13"/>
</dbReference>
<evidence type="ECO:0000256" key="2">
    <source>
        <dbReference type="ARBA" id="ARBA00023015"/>
    </source>
</evidence>
<evidence type="ECO:0000256" key="5">
    <source>
        <dbReference type="SAM" id="MobiDB-lite"/>
    </source>
</evidence>
<sequence>MADEEENPTFEQENEEIGGGAEDRQGKRKRHFSEELSCMMYVDILENLDIEFITEMTQRAMAIGRQDRVQVEDLLFLMKFARVKDLLSVNEELKGASRRAFDEANYGSWHLW</sequence>
<keyword evidence="7" id="KW-1185">Reference proteome</keyword>
<evidence type="ECO:0000256" key="1">
    <source>
        <dbReference type="ARBA" id="ARBA00004123"/>
    </source>
</evidence>
<dbReference type="GeneTree" id="ENSGT01050000245573"/>
<evidence type="ECO:0000313" key="6">
    <source>
        <dbReference type="Ensembl" id="ENSMICP00000017135.1"/>
    </source>
</evidence>
<dbReference type="AlphaFoldDB" id="A0A8C5VAC3"/>
<keyword evidence="4" id="KW-0539">Nucleus</keyword>
<organism evidence="6 7">
    <name type="scientific">Microcebus murinus</name>
    <name type="common">Gray mouse lemur</name>
    <name type="synonym">Lemur murinus</name>
    <dbReference type="NCBI Taxonomy" id="30608"/>
    <lineage>
        <taxon>Eukaryota</taxon>
        <taxon>Metazoa</taxon>
        <taxon>Chordata</taxon>
        <taxon>Craniata</taxon>
        <taxon>Vertebrata</taxon>
        <taxon>Euteleostomi</taxon>
        <taxon>Mammalia</taxon>
        <taxon>Eutheria</taxon>
        <taxon>Euarchontoglires</taxon>
        <taxon>Primates</taxon>
        <taxon>Strepsirrhini</taxon>
        <taxon>Lemuriformes</taxon>
        <taxon>Cheirogaleidae</taxon>
        <taxon>Microcebus</taxon>
    </lineage>
</organism>
<protein>
    <recommendedName>
        <fullName evidence="8">Transcription initiation factor TFIID subunit 13</fullName>
    </recommendedName>
</protein>
<comment type="subcellular location">
    <subcellularLocation>
        <location evidence="1">Nucleus</location>
    </subcellularLocation>
</comment>
<evidence type="ECO:0000256" key="3">
    <source>
        <dbReference type="ARBA" id="ARBA00023163"/>
    </source>
</evidence>